<accession>A0A814IGP1</accession>
<name>A0A814IGP1_9BILA</name>
<evidence type="ECO:0000313" key="2">
    <source>
        <dbReference type="EMBL" id="CAF1023305.1"/>
    </source>
</evidence>
<dbReference type="AlphaFoldDB" id="A0A814IGP1"/>
<dbReference type="InterPro" id="IPR058912">
    <property type="entry name" value="HTH_animal"/>
</dbReference>
<dbReference type="Proteomes" id="UP000663882">
    <property type="component" value="Unassembled WGS sequence"/>
</dbReference>
<dbReference type="OrthoDB" id="9991893at2759"/>
<feature type="domain" description="Helix-turn-helix" evidence="1">
    <location>
        <begin position="102"/>
        <end position="154"/>
    </location>
</feature>
<sequence>MALTETLSNIYLFIWQKKILKELDQNITFFERYRDQIFFTWNKSNALELETVLRTIRENHSNVHFQKLIGTSVQFVNTYIENRQRQLYSRIYHDLIIQSYTLPYVVGHSKLAHSDWFLSALIRAVCYCSSVEDFNQERIYLELTSLTNGYSLLFVGAHVQYFCNYFHTHAM</sequence>
<reference evidence="2" key="1">
    <citation type="submission" date="2021-02" db="EMBL/GenBank/DDBJ databases">
        <authorList>
            <person name="Nowell W R."/>
        </authorList>
    </citation>
    <scope>NUCLEOTIDE SEQUENCE</scope>
</reference>
<evidence type="ECO:0000313" key="3">
    <source>
        <dbReference type="Proteomes" id="UP000663882"/>
    </source>
</evidence>
<gene>
    <name evidence="2" type="ORF">RFH988_LOCUS15312</name>
</gene>
<dbReference type="Pfam" id="PF26215">
    <property type="entry name" value="HTH_animal"/>
    <property type="match status" value="1"/>
</dbReference>
<proteinExistence type="predicted"/>
<evidence type="ECO:0000259" key="1">
    <source>
        <dbReference type="Pfam" id="PF26215"/>
    </source>
</evidence>
<comment type="caution">
    <text evidence="2">The sequence shown here is derived from an EMBL/GenBank/DDBJ whole genome shotgun (WGS) entry which is preliminary data.</text>
</comment>
<protein>
    <recommendedName>
        <fullName evidence="1">Helix-turn-helix domain-containing protein</fullName>
    </recommendedName>
</protein>
<organism evidence="2 3">
    <name type="scientific">Rotaria sordida</name>
    <dbReference type="NCBI Taxonomy" id="392033"/>
    <lineage>
        <taxon>Eukaryota</taxon>
        <taxon>Metazoa</taxon>
        <taxon>Spiralia</taxon>
        <taxon>Gnathifera</taxon>
        <taxon>Rotifera</taxon>
        <taxon>Eurotatoria</taxon>
        <taxon>Bdelloidea</taxon>
        <taxon>Philodinida</taxon>
        <taxon>Philodinidae</taxon>
        <taxon>Rotaria</taxon>
    </lineage>
</organism>
<dbReference type="EMBL" id="CAJNOO010000742">
    <property type="protein sequence ID" value="CAF1023305.1"/>
    <property type="molecule type" value="Genomic_DNA"/>
</dbReference>